<name>A0ABT8ZYU9_9SPHN</name>
<dbReference type="RefSeq" id="WP_304561210.1">
    <property type="nucleotide sequence ID" value="NZ_JAUQSZ010000006.1"/>
</dbReference>
<proteinExistence type="predicted"/>
<reference evidence="1" key="1">
    <citation type="submission" date="2023-07" db="EMBL/GenBank/DDBJ databases">
        <authorList>
            <person name="Kim M.K."/>
        </authorList>
    </citation>
    <scope>NUCLEOTIDE SEQUENCE</scope>
    <source>
        <strain evidence="1">CA1-15</strain>
    </source>
</reference>
<sequence length="105" mass="10257">MGLLDGLLGQVTENVDIKNLAAKVGISPEIAESAIQALAHAHVAPTDTVTTAAESTGLPADTIQQIIGHIGGEGSLAQFASLFHAGAGAEGGIAGALGGLFGGKE</sequence>
<protein>
    <recommendedName>
        <fullName evidence="3">DUF937 domain-containing protein</fullName>
    </recommendedName>
</protein>
<gene>
    <name evidence="1" type="ORF">Q5H94_10485</name>
</gene>
<dbReference type="Proteomes" id="UP001176468">
    <property type="component" value="Unassembled WGS sequence"/>
</dbReference>
<evidence type="ECO:0000313" key="1">
    <source>
        <dbReference type="EMBL" id="MDO7842755.1"/>
    </source>
</evidence>
<organism evidence="1 2">
    <name type="scientific">Sphingomonas immobilis</name>
    <dbReference type="NCBI Taxonomy" id="3063997"/>
    <lineage>
        <taxon>Bacteria</taxon>
        <taxon>Pseudomonadati</taxon>
        <taxon>Pseudomonadota</taxon>
        <taxon>Alphaproteobacteria</taxon>
        <taxon>Sphingomonadales</taxon>
        <taxon>Sphingomonadaceae</taxon>
        <taxon>Sphingomonas</taxon>
    </lineage>
</organism>
<dbReference type="EMBL" id="JAUQSZ010000006">
    <property type="protein sequence ID" value="MDO7842755.1"/>
    <property type="molecule type" value="Genomic_DNA"/>
</dbReference>
<keyword evidence="2" id="KW-1185">Reference proteome</keyword>
<evidence type="ECO:0000313" key="2">
    <source>
        <dbReference type="Proteomes" id="UP001176468"/>
    </source>
</evidence>
<comment type="caution">
    <text evidence="1">The sequence shown here is derived from an EMBL/GenBank/DDBJ whole genome shotgun (WGS) entry which is preliminary data.</text>
</comment>
<accession>A0ABT8ZYU9</accession>
<evidence type="ECO:0008006" key="3">
    <source>
        <dbReference type="Google" id="ProtNLM"/>
    </source>
</evidence>